<dbReference type="Proteomes" id="UP000075243">
    <property type="component" value="Unassembled WGS sequence"/>
</dbReference>
<dbReference type="EMBL" id="KQ483446">
    <property type="protein sequence ID" value="KYP50938.1"/>
    <property type="molecule type" value="Genomic_DNA"/>
</dbReference>
<feature type="signal peptide" evidence="1">
    <location>
        <begin position="1"/>
        <end position="25"/>
    </location>
</feature>
<evidence type="ECO:0000256" key="1">
    <source>
        <dbReference type="SAM" id="SignalP"/>
    </source>
</evidence>
<evidence type="ECO:0000313" key="2">
    <source>
        <dbReference type="EMBL" id="KYP50938.1"/>
    </source>
</evidence>
<proteinExistence type="predicted"/>
<organism evidence="2 3">
    <name type="scientific">Cajanus cajan</name>
    <name type="common">Pigeon pea</name>
    <name type="synonym">Cajanus indicus</name>
    <dbReference type="NCBI Taxonomy" id="3821"/>
    <lineage>
        <taxon>Eukaryota</taxon>
        <taxon>Viridiplantae</taxon>
        <taxon>Streptophyta</taxon>
        <taxon>Embryophyta</taxon>
        <taxon>Tracheophyta</taxon>
        <taxon>Spermatophyta</taxon>
        <taxon>Magnoliopsida</taxon>
        <taxon>eudicotyledons</taxon>
        <taxon>Gunneridae</taxon>
        <taxon>Pentapetalae</taxon>
        <taxon>rosids</taxon>
        <taxon>fabids</taxon>
        <taxon>Fabales</taxon>
        <taxon>Fabaceae</taxon>
        <taxon>Papilionoideae</taxon>
        <taxon>50 kb inversion clade</taxon>
        <taxon>NPAAA clade</taxon>
        <taxon>indigoferoid/millettioid clade</taxon>
        <taxon>Phaseoleae</taxon>
        <taxon>Cajanus</taxon>
    </lineage>
</organism>
<evidence type="ECO:0000313" key="3">
    <source>
        <dbReference type="Proteomes" id="UP000075243"/>
    </source>
</evidence>
<feature type="chain" id="PRO_5016417309" evidence="1">
    <location>
        <begin position="26"/>
        <end position="86"/>
    </location>
</feature>
<sequence length="86" mass="9470">LASVQLMFTISSILLALVFFNAVVGRPMEHMTTYENSGAVLEDNISQWHRSIMVNAQSPGVADKARVEKWIDAFRPTDPDSPGVGH</sequence>
<accession>A0A151S844</accession>
<keyword evidence="1" id="KW-0732">Signal</keyword>
<name>A0A151S844_CAJCA</name>
<protein>
    <submittedName>
        <fullName evidence="2">Uncharacterized protein</fullName>
    </submittedName>
</protein>
<feature type="non-terminal residue" evidence="2">
    <location>
        <position position="1"/>
    </location>
</feature>
<reference evidence="2" key="1">
    <citation type="journal article" date="2012" name="Nat. Biotechnol.">
        <title>Draft genome sequence of pigeonpea (Cajanus cajan), an orphan legume crop of resource-poor farmers.</title>
        <authorList>
            <person name="Varshney R.K."/>
            <person name="Chen W."/>
            <person name="Li Y."/>
            <person name="Bharti A.K."/>
            <person name="Saxena R.K."/>
            <person name="Schlueter J.A."/>
            <person name="Donoghue M.T."/>
            <person name="Azam S."/>
            <person name="Fan G."/>
            <person name="Whaley A.M."/>
            <person name="Farmer A.D."/>
            <person name="Sheridan J."/>
            <person name="Iwata A."/>
            <person name="Tuteja R."/>
            <person name="Penmetsa R.V."/>
            <person name="Wu W."/>
            <person name="Upadhyaya H.D."/>
            <person name="Yang S.P."/>
            <person name="Shah T."/>
            <person name="Saxena K.B."/>
            <person name="Michael T."/>
            <person name="McCombie W.R."/>
            <person name="Yang B."/>
            <person name="Zhang G."/>
            <person name="Yang H."/>
            <person name="Wang J."/>
            <person name="Spillane C."/>
            <person name="Cook D.R."/>
            <person name="May G.D."/>
            <person name="Xu X."/>
            <person name="Jackson S.A."/>
        </authorList>
    </citation>
    <scope>NUCLEOTIDE SEQUENCE [LARGE SCALE GENOMIC DNA]</scope>
</reference>
<gene>
    <name evidence="2" type="ORF">KK1_027298</name>
</gene>
<dbReference type="AlphaFoldDB" id="A0A151S844"/>
<dbReference type="OMA" id="NISQWHR"/>
<keyword evidence="3" id="KW-1185">Reference proteome</keyword>